<dbReference type="InterPro" id="IPR038658">
    <property type="entry name" value="SsgB_sf"/>
</dbReference>
<keyword evidence="5" id="KW-0717">Septation</keyword>
<dbReference type="GO" id="GO:0000917">
    <property type="term" value="P:division septum assembly"/>
    <property type="evidence" value="ECO:0007669"/>
    <property type="project" value="UniProtKB-KW"/>
</dbReference>
<dbReference type="AlphaFoldDB" id="A0A076MZB9"/>
<evidence type="ECO:0000313" key="8">
    <source>
        <dbReference type="Proteomes" id="UP000062973"/>
    </source>
</evidence>
<dbReference type="STRING" id="1068978.AMETH_2885"/>
<dbReference type="InterPro" id="IPR006776">
    <property type="entry name" value="SsgB"/>
</dbReference>
<dbReference type="EMBL" id="CP009110">
    <property type="protein sequence ID" value="AIJ22977.1"/>
    <property type="molecule type" value="Genomic_DNA"/>
</dbReference>
<keyword evidence="4" id="KW-0749">Sporulation</keyword>
<evidence type="ECO:0000313" key="7">
    <source>
        <dbReference type="EMBL" id="AIJ22977.1"/>
    </source>
</evidence>
<name>A0A076MZB9_AMYME</name>
<organism evidence="7 8">
    <name type="scientific">Amycolatopsis methanolica 239</name>
    <dbReference type="NCBI Taxonomy" id="1068978"/>
    <lineage>
        <taxon>Bacteria</taxon>
        <taxon>Bacillati</taxon>
        <taxon>Actinomycetota</taxon>
        <taxon>Actinomycetes</taxon>
        <taxon>Pseudonocardiales</taxon>
        <taxon>Pseudonocardiaceae</taxon>
        <taxon>Amycolatopsis</taxon>
        <taxon>Amycolatopsis methanolica group</taxon>
    </lineage>
</organism>
<evidence type="ECO:0000256" key="5">
    <source>
        <dbReference type="ARBA" id="ARBA00023210"/>
    </source>
</evidence>
<protein>
    <submittedName>
        <fullName evidence="7">Sporulation and cell division protein SsgA</fullName>
    </submittedName>
</protein>
<dbReference type="Gene3D" id="2.30.31.20">
    <property type="entry name" value="Sporulation-specific cell division protein SsgB"/>
    <property type="match status" value="1"/>
</dbReference>
<evidence type="ECO:0000256" key="2">
    <source>
        <dbReference type="ARBA" id="ARBA00009323"/>
    </source>
</evidence>
<reference evidence="7 8" key="1">
    <citation type="submission" date="2014-07" db="EMBL/GenBank/DDBJ databases">
        <title>Whole Genome Sequence of the Amycolatopsis methanolica 239.</title>
        <authorList>
            <person name="Tang B."/>
        </authorList>
    </citation>
    <scope>NUCLEOTIDE SEQUENCE [LARGE SCALE GENOMIC DNA]</scope>
    <source>
        <strain evidence="7 8">239</strain>
    </source>
</reference>
<evidence type="ECO:0000256" key="6">
    <source>
        <dbReference type="ARBA" id="ARBA00023306"/>
    </source>
</evidence>
<dbReference type="KEGG" id="amq:AMETH_2885"/>
<dbReference type="HOGENOM" id="CLU_126599_0_0_11"/>
<evidence type="ECO:0000256" key="3">
    <source>
        <dbReference type="ARBA" id="ARBA00022618"/>
    </source>
</evidence>
<proteinExistence type="inferred from homology"/>
<comment type="similarity">
    <text evidence="2">Belongs to the SsgA family.</text>
</comment>
<dbReference type="RefSeq" id="WP_017987975.1">
    <property type="nucleotide sequence ID" value="NZ_AQUL01000002.1"/>
</dbReference>
<evidence type="ECO:0000256" key="4">
    <source>
        <dbReference type="ARBA" id="ARBA00022969"/>
    </source>
</evidence>
<dbReference type="GO" id="GO:0030428">
    <property type="term" value="C:cell septum"/>
    <property type="evidence" value="ECO:0007669"/>
    <property type="project" value="UniProtKB-SubCell"/>
</dbReference>
<dbReference type="Pfam" id="PF04686">
    <property type="entry name" value="SsgA"/>
    <property type="match status" value="1"/>
</dbReference>
<keyword evidence="6" id="KW-0131">Cell cycle</keyword>
<gene>
    <name evidence="7" type="ORF">AMETH_2885</name>
</gene>
<comment type="subcellular location">
    <subcellularLocation>
        <location evidence="1">Cell septum</location>
    </subcellularLocation>
</comment>
<keyword evidence="3 7" id="KW-0132">Cell division</keyword>
<dbReference type="OrthoDB" id="3853096at2"/>
<accession>A0A076MZB9</accession>
<dbReference type="eggNOG" id="ENOG5032RFA">
    <property type="taxonomic scope" value="Bacteria"/>
</dbReference>
<dbReference type="GO" id="GO:0030435">
    <property type="term" value="P:sporulation resulting in formation of a cellular spore"/>
    <property type="evidence" value="ECO:0007669"/>
    <property type="project" value="UniProtKB-KW"/>
</dbReference>
<dbReference type="Proteomes" id="UP000062973">
    <property type="component" value="Chromosome"/>
</dbReference>
<dbReference type="PATRIC" id="fig|1068978.7.peg.3080"/>
<sequence length="134" mass="14811">MHAETVEEHQFVSLDGYDIPVFSRWSYTTADPYAVTLSFRADRGRWVEWCFARDLLVEGLNAPAGEGDVRIRPDMTAGPDQLMMELESPDGYAIVEFSREGAARFIASTHALVPLGAEGDLVDVDGFIAEVTKV</sequence>
<keyword evidence="8" id="KW-1185">Reference proteome</keyword>
<evidence type="ECO:0000256" key="1">
    <source>
        <dbReference type="ARBA" id="ARBA00004431"/>
    </source>
</evidence>